<dbReference type="WBParaSite" id="ECPE_0000027701-mRNA-1">
    <property type="protein sequence ID" value="ECPE_0000027701-mRNA-1"/>
    <property type="gene ID" value="ECPE_0000027701"/>
</dbReference>
<accession>A0A182ZZZ3</accession>
<proteinExistence type="predicted"/>
<dbReference type="EMBL" id="UZAN01000883">
    <property type="protein sequence ID" value="VDP20985.1"/>
    <property type="molecule type" value="Genomic_DNA"/>
</dbReference>
<organism evidence="3">
    <name type="scientific">Echinostoma caproni</name>
    <dbReference type="NCBI Taxonomy" id="27848"/>
    <lineage>
        <taxon>Eukaryota</taxon>
        <taxon>Metazoa</taxon>
        <taxon>Spiralia</taxon>
        <taxon>Lophotrochozoa</taxon>
        <taxon>Platyhelminthes</taxon>
        <taxon>Trematoda</taxon>
        <taxon>Digenea</taxon>
        <taxon>Plagiorchiida</taxon>
        <taxon>Echinostomata</taxon>
        <taxon>Echinostomatoidea</taxon>
        <taxon>Echinostomatidae</taxon>
        <taxon>Echinostoma</taxon>
    </lineage>
</organism>
<gene>
    <name evidence="1" type="ORF">ECPE_LOCUS278</name>
</gene>
<evidence type="ECO:0000313" key="2">
    <source>
        <dbReference type="Proteomes" id="UP000272942"/>
    </source>
</evidence>
<dbReference type="AlphaFoldDB" id="A0A182ZZZ3"/>
<protein>
    <submittedName>
        <fullName evidence="1 3">Uncharacterized protein</fullName>
    </submittedName>
</protein>
<evidence type="ECO:0000313" key="3">
    <source>
        <dbReference type="WBParaSite" id="ECPE_0000027701-mRNA-1"/>
    </source>
</evidence>
<keyword evidence="2" id="KW-1185">Reference proteome</keyword>
<dbReference type="Proteomes" id="UP000272942">
    <property type="component" value="Unassembled WGS sequence"/>
</dbReference>
<sequence length="116" mass="13266">MEPTHCLLDAHVSAAVRHPRNFVFARLLFMSQLSNGQFCFNHDDIVNFYLSPKPVSNVIVLSVYVYFSDTFDFQDAQFPEILPTDHVTNIVRETRLRFSPQIASRICTNGCLSLGR</sequence>
<evidence type="ECO:0000313" key="1">
    <source>
        <dbReference type="EMBL" id="VDP20985.1"/>
    </source>
</evidence>
<reference evidence="3" key="1">
    <citation type="submission" date="2016-06" db="UniProtKB">
        <authorList>
            <consortium name="WormBaseParasite"/>
        </authorList>
    </citation>
    <scope>IDENTIFICATION</scope>
</reference>
<name>A0A182ZZZ3_9TREM</name>
<reference evidence="1 2" key="2">
    <citation type="submission" date="2018-11" db="EMBL/GenBank/DDBJ databases">
        <authorList>
            <consortium name="Pathogen Informatics"/>
        </authorList>
    </citation>
    <scope>NUCLEOTIDE SEQUENCE [LARGE SCALE GENOMIC DNA]</scope>
    <source>
        <strain evidence="1 2">Egypt</strain>
    </source>
</reference>